<dbReference type="SUPFAM" id="SSF46689">
    <property type="entry name" value="Homeodomain-like"/>
    <property type="match status" value="1"/>
</dbReference>
<evidence type="ECO:0000256" key="2">
    <source>
        <dbReference type="ARBA" id="ARBA00023125"/>
    </source>
</evidence>
<evidence type="ECO:0000256" key="1">
    <source>
        <dbReference type="ARBA" id="ARBA00023015"/>
    </source>
</evidence>
<dbReference type="PROSITE" id="PS50977">
    <property type="entry name" value="HTH_TETR_2"/>
    <property type="match status" value="1"/>
</dbReference>
<dbReference type="PANTHER" id="PTHR30055:SF234">
    <property type="entry name" value="HTH-TYPE TRANSCRIPTIONAL REGULATOR BETI"/>
    <property type="match status" value="1"/>
</dbReference>
<dbReference type="Pfam" id="PF00440">
    <property type="entry name" value="TetR_N"/>
    <property type="match status" value="1"/>
</dbReference>
<evidence type="ECO:0000313" key="7">
    <source>
        <dbReference type="Proteomes" id="UP000182258"/>
    </source>
</evidence>
<sequence length="205" mass="22794">MKSGPSHEHLAPHLEKVFYDHGYEQLNMTGLAKACGFTRRALYHHFSNKEDAFRYMLLWRGELNIAAGMAAGRTALEQGGSTIDIITEVMDARYGDTRRSLSLSPHALELNDQAFRRARDIMVEAATDFQTKLAELLTELDRRGLMRFKADTTVEGLAQVLCDGARGTNQSLPAIVPVELKSRYRTIIAAILFGTATPGKRSARP</sequence>
<dbReference type="RefSeq" id="WP_046170758.1">
    <property type="nucleotide sequence ID" value="NZ_FOMB01000003.1"/>
</dbReference>
<organism evidence="6 7">
    <name type="scientific">Devosia psychrophila</name>
    <dbReference type="NCBI Taxonomy" id="728005"/>
    <lineage>
        <taxon>Bacteria</taxon>
        <taxon>Pseudomonadati</taxon>
        <taxon>Pseudomonadota</taxon>
        <taxon>Alphaproteobacteria</taxon>
        <taxon>Hyphomicrobiales</taxon>
        <taxon>Devosiaceae</taxon>
        <taxon>Devosia</taxon>
    </lineage>
</organism>
<evidence type="ECO:0000256" key="4">
    <source>
        <dbReference type="PROSITE-ProRule" id="PRU00335"/>
    </source>
</evidence>
<dbReference type="GO" id="GO:0003700">
    <property type="term" value="F:DNA-binding transcription factor activity"/>
    <property type="evidence" value="ECO:0007669"/>
    <property type="project" value="TreeGrafter"/>
</dbReference>
<dbReference type="InterPro" id="IPR050109">
    <property type="entry name" value="HTH-type_TetR-like_transc_reg"/>
</dbReference>
<dbReference type="Gene3D" id="1.10.357.10">
    <property type="entry name" value="Tetracycline Repressor, domain 2"/>
    <property type="match status" value="1"/>
</dbReference>
<name>A0A1I1HKZ6_9HYPH</name>
<keyword evidence="1" id="KW-0805">Transcription regulation</keyword>
<dbReference type="PRINTS" id="PR00455">
    <property type="entry name" value="HTHTETR"/>
</dbReference>
<dbReference type="Proteomes" id="UP000182258">
    <property type="component" value="Unassembled WGS sequence"/>
</dbReference>
<dbReference type="PANTHER" id="PTHR30055">
    <property type="entry name" value="HTH-TYPE TRANSCRIPTIONAL REGULATOR RUTR"/>
    <property type="match status" value="1"/>
</dbReference>
<dbReference type="OrthoDB" id="9816431at2"/>
<dbReference type="GO" id="GO:0000976">
    <property type="term" value="F:transcription cis-regulatory region binding"/>
    <property type="evidence" value="ECO:0007669"/>
    <property type="project" value="TreeGrafter"/>
</dbReference>
<protein>
    <submittedName>
        <fullName evidence="6">Transcriptional regulator, TetR family</fullName>
    </submittedName>
</protein>
<evidence type="ECO:0000259" key="5">
    <source>
        <dbReference type="PROSITE" id="PS50977"/>
    </source>
</evidence>
<evidence type="ECO:0000256" key="3">
    <source>
        <dbReference type="ARBA" id="ARBA00023163"/>
    </source>
</evidence>
<feature type="DNA-binding region" description="H-T-H motif" evidence="4">
    <location>
        <begin position="27"/>
        <end position="46"/>
    </location>
</feature>
<reference evidence="6 7" key="1">
    <citation type="submission" date="2016-10" db="EMBL/GenBank/DDBJ databases">
        <authorList>
            <person name="de Groot N.N."/>
        </authorList>
    </citation>
    <scope>NUCLEOTIDE SEQUENCE [LARGE SCALE GENOMIC DNA]</scope>
    <source>
        <strain evidence="6 7">CGMCC 1.10210</strain>
    </source>
</reference>
<proteinExistence type="predicted"/>
<gene>
    <name evidence="6" type="ORF">SAMN04488059_103130</name>
</gene>
<feature type="domain" description="HTH tetR-type" evidence="5">
    <location>
        <begin position="4"/>
        <end position="64"/>
    </location>
</feature>
<keyword evidence="2 4" id="KW-0238">DNA-binding</keyword>
<dbReference type="InterPro" id="IPR009057">
    <property type="entry name" value="Homeodomain-like_sf"/>
</dbReference>
<accession>A0A1I1HKZ6</accession>
<keyword evidence="3" id="KW-0804">Transcription</keyword>
<dbReference type="EMBL" id="FOMB01000003">
    <property type="protein sequence ID" value="SFC24425.1"/>
    <property type="molecule type" value="Genomic_DNA"/>
</dbReference>
<evidence type="ECO:0000313" key="6">
    <source>
        <dbReference type="EMBL" id="SFC24425.1"/>
    </source>
</evidence>
<dbReference type="AlphaFoldDB" id="A0A1I1HKZ6"/>
<dbReference type="InterPro" id="IPR001647">
    <property type="entry name" value="HTH_TetR"/>
</dbReference>
<dbReference type="STRING" id="728005.SAMN04488059_103130"/>